<organism evidence="1 2">
    <name type="scientific">Polypedilum vanderplanki</name>
    <name type="common">Sleeping chironomid midge</name>
    <dbReference type="NCBI Taxonomy" id="319348"/>
    <lineage>
        <taxon>Eukaryota</taxon>
        <taxon>Metazoa</taxon>
        <taxon>Ecdysozoa</taxon>
        <taxon>Arthropoda</taxon>
        <taxon>Hexapoda</taxon>
        <taxon>Insecta</taxon>
        <taxon>Pterygota</taxon>
        <taxon>Neoptera</taxon>
        <taxon>Endopterygota</taxon>
        <taxon>Diptera</taxon>
        <taxon>Nematocera</taxon>
        <taxon>Chironomoidea</taxon>
        <taxon>Chironomidae</taxon>
        <taxon>Chironominae</taxon>
        <taxon>Polypedilum</taxon>
        <taxon>Polypedilum</taxon>
    </lineage>
</organism>
<comment type="caution">
    <text evidence="1">The sequence shown here is derived from an EMBL/GenBank/DDBJ whole genome shotgun (WGS) entry which is preliminary data.</text>
</comment>
<dbReference type="EMBL" id="JADBJN010000004">
    <property type="protein sequence ID" value="KAG5666720.1"/>
    <property type="molecule type" value="Genomic_DNA"/>
</dbReference>
<accession>A0A9J6BAW6</accession>
<protein>
    <submittedName>
        <fullName evidence="1">Uncharacterized protein</fullName>
    </submittedName>
</protein>
<evidence type="ECO:0000313" key="2">
    <source>
        <dbReference type="Proteomes" id="UP001107558"/>
    </source>
</evidence>
<gene>
    <name evidence="1" type="ORF">PVAND_014733</name>
</gene>
<evidence type="ECO:0000313" key="1">
    <source>
        <dbReference type="EMBL" id="KAG5666720.1"/>
    </source>
</evidence>
<dbReference type="Proteomes" id="UP001107558">
    <property type="component" value="Chromosome 4"/>
</dbReference>
<keyword evidence="2" id="KW-1185">Reference proteome</keyword>
<reference evidence="1" key="1">
    <citation type="submission" date="2021-03" db="EMBL/GenBank/DDBJ databases">
        <title>Chromosome level genome of the anhydrobiotic midge Polypedilum vanderplanki.</title>
        <authorList>
            <person name="Yoshida Y."/>
            <person name="Kikawada T."/>
            <person name="Gusev O."/>
        </authorList>
    </citation>
    <scope>NUCLEOTIDE SEQUENCE</scope>
    <source>
        <strain evidence="1">NIAS01</strain>
        <tissue evidence="1">Whole body or cell culture</tissue>
    </source>
</reference>
<dbReference type="AlphaFoldDB" id="A0A9J6BAW6"/>
<proteinExistence type="predicted"/>
<sequence>MSMLQLTKRIIDFNENSEKFLQSLNELLSSSSGTHNSCDIIEIQKCPSLPNASKFISQATNRTNIFKKIPSIFAIKFQIECKSENFNLKEVERPKKNEFETRVKILVSFEEFNGKQKIIYWKNSKEETFLTLKFDNQQLSSFMG</sequence>
<name>A0A9J6BAW6_POLVA</name>